<dbReference type="GO" id="GO:0006352">
    <property type="term" value="P:DNA-templated transcription initiation"/>
    <property type="evidence" value="ECO:0007669"/>
    <property type="project" value="InterPro"/>
</dbReference>
<proteinExistence type="inferred from homology"/>
<dbReference type="SUPFAM" id="SSF88946">
    <property type="entry name" value="Sigma2 domain of RNA polymerase sigma factors"/>
    <property type="match status" value="1"/>
</dbReference>
<evidence type="ECO:0000256" key="2">
    <source>
        <dbReference type="ARBA" id="ARBA00023015"/>
    </source>
</evidence>
<dbReference type="GO" id="GO:0016987">
    <property type="term" value="F:sigma factor activity"/>
    <property type="evidence" value="ECO:0007669"/>
    <property type="project" value="UniProtKB-KW"/>
</dbReference>
<dbReference type="InterPro" id="IPR013325">
    <property type="entry name" value="RNA_pol_sigma_r2"/>
</dbReference>
<dbReference type="AlphaFoldDB" id="A0A369QPD4"/>
<protein>
    <recommendedName>
        <fullName evidence="9">ECF RNA polymerase sigma factor SigW</fullName>
    </recommendedName>
</protein>
<accession>A0A369QPD4</accession>
<comment type="similarity">
    <text evidence="1">Belongs to the sigma-70 factor family. ECF subfamily.</text>
</comment>
<evidence type="ECO:0000259" key="5">
    <source>
        <dbReference type="Pfam" id="PF04542"/>
    </source>
</evidence>
<feature type="domain" description="RNA polymerase sigma factor 70 region 4 type 2" evidence="6">
    <location>
        <begin position="122"/>
        <end position="175"/>
    </location>
</feature>
<dbReference type="InterPro" id="IPR013324">
    <property type="entry name" value="RNA_pol_sigma_r3/r4-like"/>
</dbReference>
<dbReference type="EMBL" id="QASA01000001">
    <property type="protein sequence ID" value="RDC66250.1"/>
    <property type="molecule type" value="Genomic_DNA"/>
</dbReference>
<keyword evidence="4" id="KW-0804">Transcription</keyword>
<dbReference type="PANTHER" id="PTHR43133:SF46">
    <property type="entry name" value="RNA POLYMERASE SIGMA-70 FACTOR ECF SUBFAMILY"/>
    <property type="match status" value="1"/>
</dbReference>
<keyword evidence="8" id="KW-1185">Reference proteome</keyword>
<dbReference type="InterPro" id="IPR036388">
    <property type="entry name" value="WH-like_DNA-bd_sf"/>
</dbReference>
<evidence type="ECO:0000256" key="1">
    <source>
        <dbReference type="ARBA" id="ARBA00010641"/>
    </source>
</evidence>
<keyword evidence="2" id="KW-0805">Transcription regulation</keyword>
<name>A0A369QPD4_9BACT</name>
<reference evidence="7 8" key="1">
    <citation type="submission" date="2018-04" db="EMBL/GenBank/DDBJ databases">
        <title>Adhaeribacter sp. HMF7616 genome sequencing and assembly.</title>
        <authorList>
            <person name="Kang H."/>
            <person name="Kang J."/>
            <person name="Cha I."/>
            <person name="Kim H."/>
            <person name="Joh K."/>
        </authorList>
    </citation>
    <scope>NUCLEOTIDE SEQUENCE [LARGE SCALE GENOMIC DNA]</scope>
    <source>
        <strain evidence="7 8">HMF7616</strain>
    </source>
</reference>
<dbReference type="NCBIfam" id="TIGR02937">
    <property type="entry name" value="sigma70-ECF"/>
    <property type="match status" value="1"/>
</dbReference>
<dbReference type="GO" id="GO:0003677">
    <property type="term" value="F:DNA binding"/>
    <property type="evidence" value="ECO:0007669"/>
    <property type="project" value="InterPro"/>
</dbReference>
<evidence type="ECO:0000259" key="6">
    <source>
        <dbReference type="Pfam" id="PF08281"/>
    </source>
</evidence>
<sequence>MTPILNYTEWVKAAAVGETTAWNKLHRTFYPGMYVIALPICRNPEVASDVVQEAFIKAYLKLSQLKDSQNFPGWLRQIVTHMSYRALVRHQKNTSLESLALEKEAYWEDEMNRQMEQISSQNQLYSALAQLPDVLHSTLVLRYFSNYQTYEQIAAILAVPIGTVRSRLSEAKRKLEEAWKKHDDASDVHLRENEEWNSFYQSLYGEMHAQESSKIKFINHLQHSQILFPNGKSSSGGQVLENMVEEDRRVGSWLQPVRVFSSGRVSVIEAQHFNSSEHPDHCPPTSVAIINRDKGKASRVFFHPSEK</sequence>
<dbReference type="InterPro" id="IPR013249">
    <property type="entry name" value="RNA_pol_sigma70_r4_t2"/>
</dbReference>
<dbReference type="OrthoDB" id="9780326at2"/>
<evidence type="ECO:0000256" key="4">
    <source>
        <dbReference type="ARBA" id="ARBA00023163"/>
    </source>
</evidence>
<organism evidence="7 8">
    <name type="scientific">Adhaeribacter pallidiroseus</name>
    <dbReference type="NCBI Taxonomy" id="2072847"/>
    <lineage>
        <taxon>Bacteria</taxon>
        <taxon>Pseudomonadati</taxon>
        <taxon>Bacteroidota</taxon>
        <taxon>Cytophagia</taxon>
        <taxon>Cytophagales</taxon>
        <taxon>Hymenobacteraceae</taxon>
        <taxon>Adhaeribacter</taxon>
    </lineage>
</organism>
<evidence type="ECO:0000313" key="8">
    <source>
        <dbReference type="Proteomes" id="UP000253919"/>
    </source>
</evidence>
<dbReference type="CDD" id="cd06171">
    <property type="entry name" value="Sigma70_r4"/>
    <property type="match status" value="1"/>
</dbReference>
<keyword evidence="3" id="KW-0731">Sigma factor</keyword>
<gene>
    <name evidence="7" type="ORF">AHMF7616_04881</name>
</gene>
<dbReference type="PANTHER" id="PTHR43133">
    <property type="entry name" value="RNA POLYMERASE ECF-TYPE SIGMA FACTO"/>
    <property type="match status" value="1"/>
</dbReference>
<dbReference type="Pfam" id="PF04542">
    <property type="entry name" value="Sigma70_r2"/>
    <property type="match status" value="1"/>
</dbReference>
<dbReference type="InterPro" id="IPR007627">
    <property type="entry name" value="RNA_pol_sigma70_r2"/>
</dbReference>
<dbReference type="Proteomes" id="UP000253919">
    <property type="component" value="Unassembled WGS sequence"/>
</dbReference>
<dbReference type="InterPro" id="IPR014284">
    <property type="entry name" value="RNA_pol_sigma-70_dom"/>
</dbReference>
<dbReference type="Pfam" id="PF08281">
    <property type="entry name" value="Sigma70_r4_2"/>
    <property type="match status" value="1"/>
</dbReference>
<dbReference type="RefSeq" id="WP_115375140.1">
    <property type="nucleotide sequence ID" value="NZ_QASA01000001.1"/>
</dbReference>
<feature type="domain" description="RNA polymerase sigma-70 region 2" evidence="5">
    <location>
        <begin position="27"/>
        <end position="91"/>
    </location>
</feature>
<dbReference type="SUPFAM" id="SSF88659">
    <property type="entry name" value="Sigma3 and sigma4 domains of RNA polymerase sigma factors"/>
    <property type="match status" value="1"/>
</dbReference>
<comment type="caution">
    <text evidence="7">The sequence shown here is derived from an EMBL/GenBank/DDBJ whole genome shotgun (WGS) entry which is preliminary data.</text>
</comment>
<evidence type="ECO:0008006" key="9">
    <source>
        <dbReference type="Google" id="ProtNLM"/>
    </source>
</evidence>
<evidence type="ECO:0000256" key="3">
    <source>
        <dbReference type="ARBA" id="ARBA00023082"/>
    </source>
</evidence>
<dbReference type="Gene3D" id="1.10.10.10">
    <property type="entry name" value="Winged helix-like DNA-binding domain superfamily/Winged helix DNA-binding domain"/>
    <property type="match status" value="1"/>
</dbReference>
<dbReference type="Gene3D" id="1.10.1740.10">
    <property type="match status" value="1"/>
</dbReference>
<dbReference type="InterPro" id="IPR039425">
    <property type="entry name" value="RNA_pol_sigma-70-like"/>
</dbReference>
<evidence type="ECO:0000313" key="7">
    <source>
        <dbReference type="EMBL" id="RDC66250.1"/>
    </source>
</evidence>